<proteinExistence type="predicted"/>
<gene>
    <name evidence="2" type="ORF">KTA_28060</name>
</gene>
<dbReference type="InterPro" id="IPR008508">
    <property type="entry name" value="Bax1"/>
</dbReference>
<dbReference type="Pfam" id="PF05626">
    <property type="entry name" value="DUF790"/>
    <property type="match status" value="2"/>
</dbReference>
<protein>
    <recommendedName>
        <fullName evidence="3">DUF790 family protein</fullName>
    </recommendedName>
</protein>
<evidence type="ECO:0000313" key="2">
    <source>
        <dbReference type="EMBL" id="BBH94607.1"/>
    </source>
</evidence>
<evidence type="ECO:0008006" key="3">
    <source>
        <dbReference type="Google" id="ProtNLM"/>
    </source>
</evidence>
<reference evidence="2" key="1">
    <citation type="submission" date="2018-12" db="EMBL/GenBank/DDBJ databases">
        <title>Novel natural products biosynthetic potential of the class Ktedonobacteria.</title>
        <authorList>
            <person name="Zheng Y."/>
            <person name="Saitou A."/>
            <person name="Wang C.M."/>
            <person name="Toyoda A."/>
            <person name="Minakuchi Y."/>
            <person name="Sekiguchi Y."/>
            <person name="Ueda K."/>
            <person name="Takano H."/>
            <person name="Sakai Y."/>
            <person name="Yokota A."/>
            <person name="Yabe S."/>
        </authorList>
    </citation>
    <scope>NUCLEOTIDE SEQUENCE</scope>
    <source>
        <strain evidence="2">A3-2</strain>
    </source>
</reference>
<dbReference type="PANTHER" id="PTHR39640:SF1">
    <property type="entry name" value="DUF790 FAMILY PROTEIN"/>
    <property type="match status" value="1"/>
</dbReference>
<name>A0A455T226_9CHLR</name>
<feature type="region of interest" description="Disordered" evidence="1">
    <location>
        <begin position="626"/>
        <end position="686"/>
    </location>
</feature>
<accession>A0A455T226</accession>
<dbReference type="PANTHER" id="PTHR39640">
    <property type="entry name" value="VNG6129C"/>
    <property type="match status" value="1"/>
</dbReference>
<dbReference type="AlphaFoldDB" id="A0A455T226"/>
<organism evidence="2">
    <name type="scientific">Thermogemmatispora argillosa</name>
    <dbReference type="NCBI Taxonomy" id="2045280"/>
    <lineage>
        <taxon>Bacteria</taxon>
        <taxon>Bacillati</taxon>
        <taxon>Chloroflexota</taxon>
        <taxon>Ktedonobacteria</taxon>
        <taxon>Thermogemmatisporales</taxon>
        <taxon>Thermogemmatisporaceae</taxon>
        <taxon>Thermogemmatispora</taxon>
    </lineage>
</organism>
<evidence type="ECO:0000256" key="1">
    <source>
        <dbReference type="SAM" id="MobiDB-lite"/>
    </source>
</evidence>
<dbReference type="EMBL" id="AP019377">
    <property type="protein sequence ID" value="BBH94607.1"/>
    <property type="molecule type" value="Genomic_DNA"/>
</dbReference>
<sequence length="686" mass="77192">MRLSLQDVKKQVYRRGGERYLALHWLRPGELQAEITCLLDYYEKLLGQPRRIFSLDEARACIGDYRLADSLITVLGDWYTWEQPAWTEEVSHLAAGEQASLALQQAGISSSVQLRLALFDYVNSSYDGFLARSERAAALAAFATRFSLSLSELERLLILDSEDEARLVRLSESVPQPVAIIAHYNQAIFEAALSSAARVTFLLDSQALRADQQAGIGAVVKRFCYLARRLGVYYDLDYADNLADEPRPLSEREHPRRLRLTCYGPQEMTGLPQQYGQRLARLCRWLLEYAPRSGSGAAARRREYSRGSGERLRRAIVTAEALVYLGERAYHLPFDATLLSLLTVPEEAATPLTTDQAGQGEDLFDSQLESAFAAAFQALERGSGQGLEGWHLEREPEPLLLQEGIFIPDFALSREQQRIYVEILGFWTAAYRERKIQKLLQLQGRSDIILLVPREARAAFASLEGIFPIVCYDEQVALGDLLHLLRSRYDDFAARLALLDREAIRRQVRQEGFMAERDCYSLLHCYRRAELERAATLITDQSIRFLPGVGLYTQEWFERFTSSFVEWVEGRGPTAWGAVAAELRRRWPCLAASDDAALEALLEQINGVRIEHGSIFEAQLTYGGEMAGAPDETRAANEQGELSTVAAPATQRAGREQKARPNSGPRPEKERRPSTPPQAAQPDLWA</sequence>